<evidence type="ECO:0000256" key="7">
    <source>
        <dbReference type="SAM" id="Phobius"/>
    </source>
</evidence>
<reference evidence="11 12" key="1">
    <citation type="submission" date="2016-05" db="EMBL/GenBank/DDBJ databases">
        <title>A degradative enzymes factory behind the ericoid mycorrhizal symbiosis.</title>
        <authorList>
            <consortium name="DOE Joint Genome Institute"/>
            <person name="Martino E."/>
            <person name="Morin E."/>
            <person name="Grelet G."/>
            <person name="Kuo A."/>
            <person name="Kohler A."/>
            <person name="Daghino S."/>
            <person name="Barry K."/>
            <person name="Choi C."/>
            <person name="Cichocki N."/>
            <person name="Clum A."/>
            <person name="Copeland A."/>
            <person name="Hainaut M."/>
            <person name="Haridas S."/>
            <person name="Labutti K."/>
            <person name="Lindquist E."/>
            <person name="Lipzen A."/>
            <person name="Khouja H.-R."/>
            <person name="Murat C."/>
            <person name="Ohm R."/>
            <person name="Olson A."/>
            <person name="Spatafora J."/>
            <person name="Veneault-Fourrey C."/>
            <person name="Henrissat B."/>
            <person name="Grigoriev I."/>
            <person name="Martin F."/>
            <person name="Perotto S."/>
        </authorList>
    </citation>
    <scope>NUCLEOTIDE SEQUENCE [LARGE SCALE GENOMIC DNA]</scope>
    <source>
        <strain evidence="11 12">UAMH 7357</strain>
    </source>
</reference>
<evidence type="ECO:0000256" key="5">
    <source>
        <dbReference type="ARBA" id="ARBA00023136"/>
    </source>
</evidence>
<gene>
    <name evidence="11" type="ORF">NA56DRAFT_688917</name>
</gene>
<sequence length="260" mass="26874">MRLFIILLLCGAIVNAASSLNFTDDSWSGIVTGVPFQLTWTGNNGPVTITLNNGTTADPHLVHTLGTDINSNSYLWTPGIFAVPGKKFFLAITDSTGAIAFGDTFVVAATASSTASSASTASIASTSSTANAISTASTTSTTASSSSSSSTSSPTQSTVQNGMEKNAKIAIGVGVGLGIPFIVAVAWLISFLCLKRERDKRERGAQPAGDAGQFGDMNGASDARPAEKRYNEVAQVHELRADVNPEVPELDGSVTHEQAV</sequence>
<accession>A0A2J6Q683</accession>
<dbReference type="PANTHER" id="PTHR15549:SF33">
    <property type="entry name" value="MEMBRANE PROTEIN WSC4, PUTATIVE (AFU_ORTHOLOGUE AFUA_5G09020)-RELATED"/>
    <property type="match status" value="1"/>
</dbReference>
<feature type="domain" description="Yeast cell wall synthesis Kre9/Knh1-like N-terminal" evidence="10">
    <location>
        <begin position="30"/>
        <end position="106"/>
    </location>
</feature>
<evidence type="ECO:0000313" key="11">
    <source>
        <dbReference type="EMBL" id="PMD21751.1"/>
    </source>
</evidence>
<keyword evidence="4 7" id="KW-1133">Transmembrane helix</keyword>
<feature type="region of interest" description="Disordered" evidence="6">
    <location>
        <begin position="203"/>
        <end position="260"/>
    </location>
</feature>
<comment type="subcellular location">
    <subcellularLocation>
        <location evidence="1">Membrane</location>
        <topology evidence="1">Single-pass membrane protein</topology>
    </subcellularLocation>
</comment>
<keyword evidence="2 7" id="KW-0812">Transmembrane</keyword>
<feature type="transmembrane region" description="Helical" evidence="7">
    <location>
        <begin position="169"/>
        <end position="194"/>
    </location>
</feature>
<evidence type="ECO:0000256" key="2">
    <source>
        <dbReference type="ARBA" id="ARBA00022692"/>
    </source>
</evidence>
<evidence type="ECO:0000259" key="10">
    <source>
        <dbReference type="Pfam" id="PF10342"/>
    </source>
</evidence>
<keyword evidence="3 8" id="KW-0732">Signal</keyword>
<dbReference type="Proteomes" id="UP000235672">
    <property type="component" value="Unassembled WGS sequence"/>
</dbReference>
<evidence type="ECO:0000256" key="6">
    <source>
        <dbReference type="SAM" id="MobiDB-lite"/>
    </source>
</evidence>
<feature type="region of interest" description="Disordered" evidence="6">
    <location>
        <begin position="139"/>
        <end position="160"/>
    </location>
</feature>
<feature type="compositionally biased region" description="Low complexity" evidence="6">
    <location>
        <begin position="139"/>
        <end position="153"/>
    </location>
</feature>
<organism evidence="11 12">
    <name type="scientific">Hyaloscypha hepaticicola</name>
    <dbReference type="NCBI Taxonomy" id="2082293"/>
    <lineage>
        <taxon>Eukaryota</taxon>
        <taxon>Fungi</taxon>
        <taxon>Dikarya</taxon>
        <taxon>Ascomycota</taxon>
        <taxon>Pezizomycotina</taxon>
        <taxon>Leotiomycetes</taxon>
        <taxon>Helotiales</taxon>
        <taxon>Hyaloscyphaceae</taxon>
        <taxon>Hyaloscypha</taxon>
    </lineage>
</organism>
<evidence type="ECO:0000256" key="4">
    <source>
        <dbReference type="ARBA" id="ARBA00022989"/>
    </source>
</evidence>
<dbReference type="InterPro" id="IPR051694">
    <property type="entry name" value="Immunoregulatory_rcpt-like"/>
</dbReference>
<evidence type="ECO:0000256" key="3">
    <source>
        <dbReference type="ARBA" id="ARBA00022729"/>
    </source>
</evidence>
<dbReference type="AlphaFoldDB" id="A0A2J6Q683"/>
<feature type="domain" description="Mid2" evidence="9">
    <location>
        <begin position="132"/>
        <end position="198"/>
    </location>
</feature>
<keyword evidence="12" id="KW-1185">Reference proteome</keyword>
<dbReference type="OrthoDB" id="5589325at2759"/>
<dbReference type="GO" id="GO:0016020">
    <property type="term" value="C:membrane"/>
    <property type="evidence" value="ECO:0007669"/>
    <property type="project" value="UniProtKB-SubCell"/>
</dbReference>
<dbReference type="InterPro" id="IPR007567">
    <property type="entry name" value="Mid2_dom"/>
</dbReference>
<evidence type="ECO:0000259" key="9">
    <source>
        <dbReference type="Pfam" id="PF04478"/>
    </source>
</evidence>
<evidence type="ECO:0000256" key="1">
    <source>
        <dbReference type="ARBA" id="ARBA00004167"/>
    </source>
</evidence>
<dbReference type="PANTHER" id="PTHR15549">
    <property type="entry name" value="PAIRED IMMUNOGLOBULIN-LIKE TYPE 2 RECEPTOR"/>
    <property type="match status" value="1"/>
</dbReference>
<dbReference type="InterPro" id="IPR018466">
    <property type="entry name" value="Kre9/Knh1-like_N"/>
</dbReference>
<keyword evidence="5 7" id="KW-0472">Membrane</keyword>
<dbReference type="EMBL" id="KZ613480">
    <property type="protein sequence ID" value="PMD21751.1"/>
    <property type="molecule type" value="Genomic_DNA"/>
</dbReference>
<feature type="signal peptide" evidence="8">
    <location>
        <begin position="1"/>
        <end position="19"/>
    </location>
</feature>
<name>A0A2J6Q683_9HELO</name>
<protein>
    <submittedName>
        <fullName evidence="11">Uncharacterized protein</fullName>
    </submittedName>
</protein>
<dbReference type="Pfam" id="PF10342">
    <property type="entry name" value="Kre9_KNH"/>
    <property type="match status" value="1"/>
</dbReference>
<feature type="compositionally biased region" description="Basic and acidic residues" evidence="6">
    <location>
        <begin position="224"/>
        <end position="243"/>
    </location>
</feature>
<proteinExistence type="predicted"/>
<feature type="chain" id="PRO_5014372605" evidence="8">
    <location>
        <begin position="20"/>
        <end position="260"/>
    </location>
</feature>
<dbReference type="Pfam" id="PF04478">
    <property type="entry name" value="Mid2"/>
    <property type="match status" value="1"/>
</dbReference>
<dbReference type="STRING" id="1745343.A0A2J6Q683"/>
<evidence type="ECO:0000313" key="12">
    <source>
        <dbReference type="Proteomes" id="UP000235672"/>
    </source>
</evidence>
<evidence type="ECO:0000256" key="8">
    <source>
        <dbReference type="SAM" id="SignalP"/>
    </source>
</evidence>
<dbReference type="GO" id="GO:0071944">
    <property type="term" value="C:cell periphery"/>
    <property type="evidence" value="ECO:0007669"/>
    <property type="project" value="UniProtKB-ARBA"/>
</dbReference>